<organism evidence="1 2">
    <name type="scientific">Sulfurihydrogenibium yellowstonense SS-5</name>
    <dbReference type="NCBI Taxonomy" id="432331"/>
    <lineage>
        <taxon>Bacteria</taxon>
        <taxon>Pseudomonadati</taxon>
        <taxon>Aquificota</taxon>
        <taxon>Aquificia</taxon>
        <taxon>Aquificales</taxon>
        <taxon>Hydrogenothermaceae</taxon>
        <taxon>Sulfurihydrogenibium</taxon>
    </lineage>
</organism>
<dbReference type="RefSeq" id="WP_007547214.1">
    <property type="nucleotide sequence ID" value="NZ_ABZS01000103.1"/>
</dbReference>
<reference evidence="1 2" key="1">
    <citation type="submission" date="2009-04" db="EMBL/GenBank/DDBJ databases">
        <authorList>
            <person name="Reysenbach A.-L."/>
            <person name="Heidelberg J.F."/>
            <person name="Nelson W.C."/>
        </authorList>
    </citation>
    <scope>NUCLEOTIDE SEQUENCE [LARGE SCALE GENOMIC DNA]</scope>
    <source>
        <strain evidence="1 2">SS-5</strain>
    </source>
</reference>
<comment type="caution">
    <text evidence="1">The sequence shown here is derived from an EMBL/GenBank/DDBJ whole genome shotgun (WGS) entry which is preliminary data.</text>
</comment>
<evidence type="ECO:0008006" key="3">
    <source>
        <dbReference type="Google" id="ProtNLM"/>
    </source>
</evidence>
<protein>
    <recommendedName>
        <fullName evidence="3">Intracellular proteinase inhibitor BsuPI domain-containing protein</fullName>
    </recommendedName>
</protein>
<dbReference type="Gene3D" id="2.60.40.4070">
    <property type="match status" value="1"/>
</dbReference>
<evidence type="ECO:0000313" key="2">
    <source>
        <dbReference type="Proteomes" id="UP000005540"/>
    </source>
</evidence>
<sequence>MRKKTLIYVLFLTIFINVGFAMSEKKQNTDVKPSKNQNVEVKETVNIPGLIFKTDKQVYSKVEQVCFTLENQSQAEYILPSSAPYAIFNKEKPEVAIYSPVSAQVITPLKPKEVKKWCWDQKDIEGKEVSSGDYFVRLTIFDKSGKVNFLKAEFTIKLK</sequence>
<dbReference type="EMBL" id="ABZS01000103">
    <property type="protein sequence ID" value="EEP60389.1"/>
    <property type="molecule type" value="Genomic_DNA"/>
</dbReference>
<proteinExistence type="predicted"/>
<dbReference type="OrthoDB" id="15242at2"/>
<accession>C4FKL3</accession>
<keyword evidence="2" id="KW-1185">Reference proteome</keyword>
<dbReference type="Proteomes" id="UP000005540">
    <property type="component" value="Unassembled WGS sequence"/>
</dbReference>
<gene>
    <name evidence="1" type="ORF">SULYE_1113</name>
</gene>
<evidence type="ECO:0000313" key="1">
    <source>
        <dbReference type="EMBL" id="EEP60389.1"/>
    </source>
</evidence>
<dbReference type="AlphaFoldDB" id="C4FKL3"/>
<name>C4FKL3_9AQUI</name>